<dbReference type="GO" id="GO:0005634">
    <property type="term" value="C:nucleus"/>
    <property type="evidence" value="ECO:0007669"/>
    <property type="project" value="TreeGrafter"/>
</dbReference>
<dbReference type="Proteomes" id="UP000264820">
    <property type="component" value="Unplaced"/>
</dbReference>
<dbReference type="STRING" id="109280.ENSHCOP00000015844"/>
<dbReference type="SUPFAM" id="SSF47454">
    <property type="entry name" value="A DNA-binding domain in eukaryotic transcription factors"/>
    <property type="match status" value="1"/>
</dbReference>
<dbReference type="InterPro" id="IPR004826">
    <property type="entry name" value="bZIP_Maf"/>
</dbReference>
<protein>
    <submittedName>
        <fullName evidence="9">Nuclear factor, erythroid 2</fullName>
    </submittedName>
</protein>
<dbReference type="GO" id="GO:0000978">
    <property type="term" value="F:RNA polymerase II cis-regulatory region sequence-specific DNA binding"/>
    <property type="evidence" value="ECO:0007669"/>
    <property type="project" value="InterPro"/>
</dbReference>
<name>A0A3Q2YCZ6_HIPCM</name>
<dbReference type="InterPro" id="IPR047167">
    <property type="entry name" value="NFE2-like"/>
</dbReference>
<dbReference type="GeneID" id="109531349"/>
<dbReference type="PROSITE" id="PS50217">
    <property type="entry name" value="BZIP"/>
    <property type="match status" value="1"/>
</dbReference>
<sequence>MCSTANYVLPPSRTCEVLACPSSRVCWGVPANHLGGRSHGAQHSDMDAAWQELMAITELQGLETCGESSYETKQYQSIEPAASLGMYEAAHCHPEPTPAAFDVGTMDEYDGGYSEEAAGCHRRGTNAASLYENSGPQLNQRMVSISSDAHQSTAVLTGQMSSPGASQGDSRPNSSLPRGAGPHMMWTVHGHSSFAHSADDLESDSGLSLGSSPPLASPGNLAAGVPGYRSADMSVACSDGEPEGMVEHRRAHNYQTEYQSHSDSYLQRGAQPSYFTTQHHLSHSHFDAPNPRATKHQTMGELHSSAFSSRGSWQNSMHSKSYGNPQAPASRDERRAIALKIPFTMEKIINLPVDDFNELLTQHTLTDAQLALIKDIRRRGKNKVAAQNCRKRKLDSIIHLERELGQLQVQRDDLVQQRLEFQRSLTYIKCHLTKLYAEVFSHLRDETGQPYSIDEYYLQQMADGQTYLVPHTMMHKKEC</sequence>
<evidence type="ECO:0000256" key="6">
    <source>
        <dbReference type="ARBA" id="ARBA00023242"/>
    </source>
</evidence>
<reference evidence="9" key="1">
    <citation type="submission" date="2025-08" db="UniProtKB">
        <authorList>
            <consortium name="Ensembl"/>
        </authorList>
    </citation>
    <scope>IDENTIFICATION</scope>
</reference>
<feature type="region of interest" description="Disordered" evidence="7">
    <location>
        <begin position="157"/>
        <end position="187"/>
    </location>
</feature>
<keyword evidence="3" id="KW-0238">DNA-binding</keyword>
<evidence type="ECO:0000256" key="5">
    <source>
        <dbReference type="ARBA" id="ARBA00023163"/>
    </source>
</evidence>
<keyword evidence="10" id="KW-1185">Reference proteome</keyword>
<keyword evidence="6" id="KW-0539">Nucleus</keyword>
<dbReference type="GO" id="GO:0000981">
    <property type="term" value="F:DNA-binding transcription factor activity, RNA polymerase II-specific"/>
    <property type="evidence" value="ECO:0007669"/>
    <property type="project" value="TreeGrafter"/>
</dbReference>
<dbReference type="GO" id="GO:0071600">
    <property type="term" value="P:otic vesicle morphogenesis"/>
    <property type="evidence" value="ECO:0007669"/>
    <property type="project" value="Ensembl"/>
</dbReference>
<evidence type="ECO:0000256" key="2">
    <source>
        <dbReference type="ARBA" id="ARBA00023015"/>
    </source>
</evidence>
<feature type="compositionally biased region" description="Polar residues" evidence="7">
    <location>
        <begin position="157"/>
        <end position="176"/>
    </location>
</feature>
<keyword evidence="2" id="KW-0805">Transcription regulation</keyword>
<dbReference type="GO" id="GO:0048798">
    <property type="term" value="P:swim bladder inflation"/>
    <property type="evidence" value="ECO:0007669"/>
    <property type="project" value="Ensembl"/>
</dbReference>
<dbReference type="OrthoDB" id="7458135at2759"/>
<feature type="region of interest" description="Disordered" evidence="7">
    <location>
        <begin position="308"/>
        <end position="329"/>
    </location>
</feature>
<evidence type="ECO:0000256" key="7">
    <source>
        <dbReference type="SAM" id="MobiDB-lite"/>
    </source>
</evidence>
<keyword evidence="5" id="KW-0804">Transcription</keyword>
<dbReference type="CDD" id="cd14720">
    <property type="entry name" value="bZIP_NFE2-like"/>
    <property type="match status" value="1"/>
</dbReference>
<dbReference type="Pfam" id="PF03131">
    <property type="entry name" value="bZIP_Maf"/>
    <property type="match status" value="1"/>
</dbReference>
<dbReference type="SMART" id="SM00338">
    <property type="entry name" value="BRLZ"/>
    <property type="match status" value="1"/>
</dbReference>
<dbReference type="GO" id="GO:0046982">
    <property type="term" value="F:protein heterodimerization activity"/>
    <property type="evidence" value="ECO:0007669"/>
    <property type="project" value="Ensembl"/>
</dbReference>
<dbReference type="RefSeq" id="XP_019751167.1">
    <property type="nucleotide sequence ID" value="XM_019895608.1"/>
</dbReference>
<dbReference type="CTD" id="4778"/>
<dbReference type="OMA" id="LPLRRNC"/>
<keyword evidence="4" id="KW-0010">Activator</keyword>
<dbReference type="SUPFAM" id="SSF57959">
    <property type="entry name" value="Leucine zipper domain"/>
    <property type="match status" value="1"/>
</dbReference>
<evidence type="ECO:0000256" key="3">
    <source>
        <dbReference type="ARBA" id="ARBA00023125"/>
    </source>
</evidence>
<dbReference type="Gene3D" id="1.10.880.10">
    <property type="entry name" value="Transcription factor, Skn-1-like, DNA-binding domain"/>
    <property type="match status" value="1"/>
</dbReference>
<organism evidence="9 10">
    <name type="scientific">Hippocampus comes</name>
    <name type="common">Tiger tail seahorse</name>
    <dbReference type="NCBI Taxonomy" id="109280"/>
    <lineage>
        <taxon>Eukaryota</taxon>
        <taxon>Metazoa</taxon>
        <taxon>Chordata</taxon>
        <taxon>Craniata</taxon>
        <taxon>Vertebrata</taxon>
        <taxon>Euteleostomi</taxon>
        <taxon>Actinopterygii</taxon>
        <taxon>Neopterygii</taxon>
        <taxon>Teleostei</taxon>
        <taxon>Neoteleostei</taxon>
        <taxon>Acanthomorphata</taxon>
        <taxon>Syngnathiaria</taxon>
        <taxon>Syngnathiformes</taxon>
        <taxon>Syngnathoidei</taxon>
        <taxon>Syngnathidae</taxon>
        <taxon>Hippocampus</taxon>
    </lineage>
</organism>
<dbReference type="PANTHER" id="PTHR24411:SF26">
    <property type="entry name" value="TRANSCRIPTION FACTOR NF-E2 45 KDA SUBUNIT"/>
    <property type="match status" value="1"/>
</dbReference>
<dbReference type="KEGG" id="hcq:109531349"/>
<evidence type="ECO:0000313" key="9">
    <source>
        <dbReference type="Ensembl" id="ENSHCOP00000015844.1"/>
    </source>
</evidence>
<dbReference type="InterPro" id="IPR046347">
    <property type="entry name" value="bZIP_sf"/>
</dbReference>
<dbReference type="PANTHER" id="PTHR24411">
    <property type="entry name" value="NUCLEAR FACTOR ERYTHROID 2-RELATED FACTOR"/>
    <property type="match status" value="1"/>
</dbReference>
<dbReference type="GO" id="GO:0007596">
    <property type="term" value="P:blood coagulation"/>
    <property type="evidence" value="ECO:0007669"/>
    <property type="project" value="Ensembl"/>
</dbReference>
<evidence type="ECO:0000259" key="8">
    <source>
        <dbReference type="PROSITE" id="PS50217"/>
    </source>
</evidence>
<reference evidence="9" key="2">
    <citation type="submission" date="2025-09" db="UniProtKB">
        <authorList>
            <consortium name="Ensembl"/>
        </authorList>
    </citation>
    <scope>IDENTIFICATION</scope>
</reference>
<evidence type="ECO:0000256" key="1">
    <source>
        <dbReference type="ARBA" id="ARBA00008157"/>
    </source>
</evidence>
<comment type="similarity">
    <text evidence="1">Belongs to the bZIP family. CNC subfamily.</text>
</comment>
<feature type="compositionally biased region" description="Polar residues" evidence="7">
    <location>
        <begin position="308"/>
        <end position="324"/>
    </location>
</feature>
<feature type="domain" description="BZIP" evidence="8">
    <location>
        <begin position="372"/>
        <end position="435"/>
    </location>
</feature>
<dbReference type="AlphaFoldDB" id="A0A3Q2YCZ6"/>
<dbReference type="GeneTree" id="ENSGT00950000182892"/>
<dbReference type="GO" id="GO:0010725">
    <property type="term" value="P:regulation of primitive erythrocyte differentiation"/>
    <property type="evidence" value="ECO:0007669"/>
    <property type="project" value="Ensembl"/>
</dbReference>
<dbReference type="Ensembl" id="ENSHCOT00000023862.1">
    <property type="protein sequence ID" value="ENSHCOP00000015844.1"/>
    <property type="gene ID" value="ENSHCOG00000019516.1"/>
</dbReference>
<dbReference type="GO" id="GO:1902882">
    <property type="term" value="P:regulation of response to oxidative stress"/>
    <property type="evidence" value="ECO:0007669"/>
    <property type="project" value="Ensembl"/>
</dbReference>
<dbReference type="InterPro" id="IPR008917">
    <property type="entry name" value="TF_DNA-bd_sf"/>
</dbReference>
<dbReference type="PROSITE" id="PS00036">
    <property type="entry name" value="BZIP_BASIC"/>
    <property type="match status" value="1"/>
</dbReference>
<evidence type="ECO:0000313" key="10">
    <source>
        <dbReference type="Proteomes" id="UP000264820"/>
    </source>
</evidence>
<dbReference type="InterPro" id="IPR004827">
    <property type="entry name" value="bZIP"/>
</dbReference>
<proteinExistence type="inferred from homology"/>
<evidence type="ECO:0000256" key="4">
    <source>
        <dbReference type="ARBA" id="ARBA00023159"/>
    </source>
</evidence>
<dbReference type="GO" id="GO:0005667">
    <property type="term" value="C:transcription regulator complex"/>
    <property type="evidence" value="ECO:0007669"/>
    <property type="project" value="Ensembl"/>
</dbReference>
<accession>A0A3Q2YCZ6</accession>